<keyword evidence="10" id="KW-1185">Reference proteome</keyword>
<feature type="transmembrane region" description="Helical" evidence="7">
    <location>
        <begin position="780"/>
        <end position="806"/>
    </location>
</feature>
<evidence type="ECO:0000256" key="5">
    <source>
        <dbReference type="ARBA" id="ARBA00022989"/>
    </source>
</evidence>
<dbReference type="AlphaFoldDB" id="A0LGZ7"/>
<comment type="subcellular location">
    <subcellularLocation>
        <location evidence="1">Cell membrane</location>
        <topology evidence="1">Multi-pass membrane protein</topology>
    </subcellularLocation>
</comment>
<accession>A0LGZ7</accession>
<reference evidence="9 10" key="1">
    <citation type="submission" date="2006-10" db="EMBL/GenBank/DDBJ databases">
        <title>Complete sequence of Syntrophobacter fumaroxidans MPOB.</title>
        <authorList>
            <consortium name="US DOE Joint Genome Institute"/>
            <person name="Copeland A."/>
            <person name="Lucas S."/>
            <person name="Lapidus A."/>
            <person name="Barry K."/>
            <person name="Detter J.C."/>
            <person name="Glavina del Rio T."/>
            <person name="Hammon N."/>
            <person name="Israni S."/>
            <person name="Pitluck S."/>
            <person name="Goltsman E.G."/>
            <person name="Martinez M."/>
            <person name="Schmutz J."/>
            <person name="Larimer F."/>
            <person name="Land M."/>
            <person name="Hauser L."/>
            <person name="Kyrpides N."/>
            <person name="Kim E."/>
            <person name="Boone D.R."/>
            <person name="Brockman F."/>
            <person name="Culley D."/>
            <person name="Ferry J."/>
            <person name="Gunsalus R."/>
            <person name="McInerney M.J."/>
            <person name="Morrison M."/>
            <person name="Plugge C."/>
            <person name="Rohlin L."/>
            <person name="Scholten J."/>
            <person name="Sieber J."/>
            <person name="Stams A.J.M."/>
            <person name="Worm P."/>
            <person name="Henstra A.M."/>
            <person name="Richardson P."/>
        </authorList>
    </citation>
    <scope>NUCLEOTIDE SEQUENCE [LARGE SCALE GENOMIC DNA]</scope>
    <source>
        <strain evidence="10">DSM 10017 / MPOB</strain>
    </source>
</reference>
<dbReference type="PANTHER" id="PTHR30489:SF0">
    <property type="entry name" value="LIPOPROTEIN-RELEASING SYSTEM TRANSMEMBRANE PROTEIN LOLE"/>
    <property type="match status" value="1"/>
</dbReference>
<dbReference type="PANTHER" id="PTHR30489">
    <property type="entry name" value="LIPOPROTEIN-RELEASING SYSTEM TRANSMEMBRANE PROTEIN LOLE"/>
    <property type="match status" value="1"/>
</dbReference>
<keyword evidence="4 7" id="KW-0812">Transmembrane</keyword>
<feature type="domain" description="ABC3 transporter permease C-terminal" evidence="8">
    <location>
        <begin position="260"/>
        <end position="384"/>
    </location>
</feature>
<dbReference type="Pfam" id="PF02687">
    <property type="entry name" value="FtsX"/>
    <property type="match status" value="2"/>
</dbReference>
<dbReference type="InterPro" id="IPR051447">
    <property type="entry name" value="Lipoprotein-release_system"/>
</dbReference>
<evidence type="ECO:0000256" key="1">
    <source>
        <dbReference type="ARBA" id="ARBA00004651"/>
    </source>
</evidence>
<evidence type="ECO:0000256" key="4">
    <source>
        <dbReference type="ARBA" id="ARBA00022692"/>
    </source>
</evidence>
<sequence length="858" mass="93652" precursor="true">MWVRFSFRHLRAHPWRTLAVLFGIGLGAAVFTSVRLASDASIGSFRVSVEALSGKAQWTLACPGGRVPEGIVADLMRYPAVQTASPFLSTYVHPAGKAAEAFLLIGIDPILDRPLRTWRTGAADSPERSLPWLKLMTEPNTLLVGEAVLQSPGSGSGDGVELAGPRGVKRFTVLGTLTFEGLGMVEGGRVAIADIATFQEFTGLTGLVDRIDLLFKPGATDKDVDAVRANLPRGAVLERPSESAESGEGMIRAYQLNLSVLSFVSLFVGMFLVYSLISLHATARRHEVAILRSIGSSSRMVFLLFFSEGLFFGIAGWLIAIPLSSFMVRHLLGGISSTISSLFVRIQVQDLMLNPWEVVLSFALTVLVALTAALQPACSVMTVPPREALAARDAVVPRRTSPVRTGFLGLFLAAVSWPVSQYQGVSGVPVAGYLGTFLLFCGFSLTSPFILRLIGSHLSPVLRRLGGEPAFLAGRFIRDSGTRIAISVGALITAIALFVSLAIMIHSFRNTVQLWVDQSIRGDLYLRSAMADINRYRNHLPGEVADRLRLLPRDADVLPYRRIYLRLGTVPYQFEALDLRIFFRHANLLLLDARLDEIAPALLDGKGVVVSEVFASRTGLNSGKRFRANIEGYDFDLPVLGVFRDYRTQGGGVIYYPFEHFADRTGDPSWSGASVYLQGSETTREEKAAQLRTRLLSDFPPERYALQMTLGSELRRAILRIFDETFAVTSVLLLIALIVAALGMTTTLTVLVLERTRQIHTITATGAGHGQIRAMIFWEALLMTLVGEVVGLGCGFALSHILIFVINRQSFGWTFLYGVDWFALAMSLPLILAASLLSAIPAAQLVFRQSPALVLREH</sequence>
<protein>
    <recommendedName>
        <fullName evidence="8">ABC3 transporter permease C-terminal domain-containing protein</fullName>
    </recommendedName>
</protein>
<dbReference type="InParanoid" id="A0LGZ7"/>
<feature type="transmembrane region" description="Helical" evidence="7">
    <location>
        <begin position="726"/>
        <end position="753"/>
    </location>
</feature>
<keyword evidence="6 7" id="KW-0472">Membrane</keyword>
<evidence type="ECO:0000256" key="2">
    <source>
        <dbReference type="ARBA" id="ARBA00005236"/>
    </source>
</evidence>
<evidence type="ECO:0000256" key="6">
    <source>
        <dbReference type="ARBA" id="ARBA00023136"/>
    </source>
</evidence>
<evidence type="ECO:0000259" key="8">
    <source>
        <dbReference type="Pfam" id="PF02687"/>
    </source>
</evidence>
<feature type="transmembrane region" description="Helical" evidence="7">
    <location>
        <begin position="260"/>
        <end position="279"/>
    </location>
</feature>
<feature type="domain" description="ABC3 transporter permease C-terminal" evidence="8">
    <location>
        <begin position="731"/>
        <end position="851"/>
    </location>
</feature>
<keyword evidence="3" id="KW-1003">Cell membrane</keyword>
<feature type="transmembrane region" description="Helical" evidence="7">
    <location>
        <begin position="358"/>
        <end position="377"/>
    </location>
</feature>
<evidence type="ECO:0000256" key="3">
    <source>
        <dbReference type="ARBA" id="ARBA00022475"/>
    </source>
</evidence>
<organism evidence="9 10">
    <name type="scientific">Syntrophobacter fumaroxidans (strain DSM 10017 / MPOB)</name>
    <dbReference type="NCBI Taxonomy" id="335543"/>
    <lineage>
        <taxon>Bacteria</taxon>
        <taxon>Pseudomonadati</taxon>
        <taxon>Thermodesulfobacteriota</taxon>
        <taxon>Syntrophobacteria</taxon>
        <taxon>Syntrophobacterales</taxon>
        <taxon>Syntrophobacteraceae</taxon>
        <taxon>Syntrophobacter</taxon>
    </lineage>
</organism>
<comment type="similarity">
    <text evidence="2">Belongs to the ABC-4 integral membrane protein family. LolC/E subfamily.</text>
</comment>
<dbReference type="KEGG" id="sfu:Sfum_1005"/>
<dbReference type="HOGENOM" id="CLU_012341_0_0_7"/>
<gene>
    <name evidence="9" type="ordered locus">Sfum_1005</name>
</gene>
<keyword evidence="5 7" id="KW-1133">Transmembrane helix</keyword>
<dbReference type="STRING" id="335543.Sfum_1005"/>
<dbReference type="Proteomes" id="UP000001784">
    <property type="component" value="Chromosome"/>
</dbReference>
<evidence type="ECO:0000313" key="10">
    <source>
        <dbReference type="Proteomes" id="UP000001784"/>
    </source>
</evidence>
<dbReference type="eggNOG" id="COG0577">
    <property type="taxonomic scope" value="Bacteria"/>
</dbReference>
<name>A0LGZ7_SYNFM</name>
<feature type="transmembrane region" description="Helical" evidence="7">
    <location>
        <begin position="430"/>
        <end position="454"/>
    </location>
</feature>
<proteinExistence type="inferred from homology"/>
<feature type="transmembrane region" description="Helical" evidence="7">
    <location>
        <begin position="300"/>
        <end position="320"/>
    </location>
</feature>
<dbReference type="GO" id="GO:0044874">
    <property type="term" value="P:lipoprotein localization to outer membrane"/>
    <property type="evidence" value="ECO:0007669"/>
    <property type="project" value="TreeGrafter"/>
</dbReference>
<dbReference type="InterPro" id="IPR003838">
    <property type="entry name" value="ABC3_permease_C"/>
</dbReference>
<evidence type="ECO:0000256" key="7">
    <source>
        <dbReference type="SAM" id="Phobius"/>
    </source>
</evidence>
<evidence type="ECO:0000313" key="9">
    <source>
        <dbReference type="EMBL" id="ABK16699.1"/>
    </source>
</evidence>
<feature type="transmembrane region" description="Helical" evidence="7">
    <location>
        <begin position="484"/>
        <end position="505"/>
    </location>
</feature>
<feature type="transmembrane region" description="Helical" evidence="7">
    <location>
        <begin position="821"/>
        <end position="847"/>
    </location>
</feature>
<dbReference type="GO" id="GO:0098797">
    <property type="term" value="C:plasma membrane protein complex"/>
    <property type="evidence" value="ECO:0007669"/>
    <property type="project" value="TreeGrafter"/>
</dbReference>
<dbReference type="EMBL" id="CP000478">
    <property type="protein sequence ID" value="ABK16699.1"/>
    <property type="molecule type" value="Genomic_DNA"/>
</dbReference>